<sequence length="75" mass="8655">MLFVITHKAVPLNRLVVTMFGKHFRILLLWSGVGQAIWGWAWSNQFLIWVGVLMAVIGLVALIRGEEKEKRRVPR</sequence>
<name>A0A133UIU5_9EURY</name>
<protein>
    <submittedName>
        <fullName evidence="2">Uncharacterized protein</fullName>
    </submittedName>
</protein>
<comment type="caution">
    <text evidence="2">The sequence shown here is derived from an EMBL/GenBank/DDBJ whole genome shotgun (WGS) entry which is preliminary data.</text>
</comment>
<feature type="transmembrane region" description="Helical" evidence="1">
    <location>
        <begin position="47"/>
        <end position="65"/>
    </location>
</feature>
<keyword evidence="1" id="KW-0472">Membrane</keyword>
<proteinExistence type="predicted"/>
<keyword evidence="1" id="KW-1133">Transmembrane helix</keyword>
<organism evidence="2 3">
    <name type="scientific">candidate division MSBL1 archaeon SCGC-AAA259I09</name>
    <dbReference type="NCBI Taxonomy" id="1698267"/>
    <lineage>
        <taxon>Archaea</taxon>
        <taxon>Methanobacteriati</taxon>
        <taxon>Methanobacteriota</taxon>
        <taxon>candidate division MSBL1</taxon>
    </lineage>
</organism>
<reference evidence="2 3" key="1">
    <citation type="journal article" date="2016" name="Sci. Rep.">
        <title>Metabolic traits of an uncultured archaeal lineage -MSBL1- from brine pools of the Red Sea.</title>
        <authorList>
            <person name="Mwirichia R."/>
            <person name="Alam I."/>
            <person name="Rashid M."/>
            <person name="Vinu M."/>
            <person name="Ba-Alawi W."/>
            <person name="Anthony Kamau A."/>
            <person name="Kamanda Ngugi D."/>
            <person name="Goker M."/>
            <person name="Klenk H.P."/>
            <person name="Bajic V."/>
            <person name="Stingl U."/>
        </authorList>
    </citation>
    <scope>NUCLEOTIDE SEQUENCE [LARGE SCALE GENOMIC DNA]</scope>
    <source>
        <strain evidence="2">SCGC-AAA259I09</strain>
    </source>
</reference>
<dbReference type="AlphaFoldDB" id="A0A133UIU5"/>
<evidence type="ECO:0000313" key="3">
    <source>
        <dbReference type="Proteomes" id="UP000070463"/>
    </source>
</evidence>
<feature type="transmembrane region" description="Helical" evidence="1">
    <location>
        <begin position="24"/>
        <end position="41"/>
    </location>
</feature>
<keyword evidence="1" id="KW-0812">Transmembrane</keyword>
<dbReference type="Proteomes" id="UP000070463">
    <property type="component" value="Unassembled WGS sequence"/>
</dbReference>
<evidence type="ECO:0000256" key="1">
    <source>
        <dbReference type="SAM" id="Phobius"/>
    </source>
</evidence>
<gene>
    <name evidence="2" type="ORF">AKJ37_07945</name>
</gene>
<dbReference type="EMBL" id="LHXR01000207">
    <property type="protein sequence ID" value="KXA94139.1"/>
    <property type="molecule type" value="Genomic_DNA"/>
</dbReference>
<keyword evidence="3" id="KW-1185">Reference proteome</keyword>
<evidence type="ECO:0000313" key="2">
    <source>
        <dbReference type="EMBL" id="KXA94139.1"/>
    </source>
</evidence>
<accession>A0A133UIU5</accession>